<proteinExistence type="predicted"/>
<gene>
    <name evidence="4" type="ORF">DFO77_102247</name>
</gene>
<dbReference type="AlphaFoldDB" id="A0A368VD97"/>
<dbReference type="Proteomes" id="UP000252733">
    <property type="component" value="Unassembled WGS sequence"/>
</dbReference>
<dbReference type="InterPro" id="IPR006121">
    <property type="entry name" value="HMA_dom"/>
</dbReference>
<dbReference type="InterPro" id="IPR036163">
    <property type="entry name" value="HMA_dom_sf"/>
</dbReference>
<evidence type="ECO:0000313" key="5">
    <source>
        <dbReference type="Proteomes" id="UP000252733"/>
    </source>
</evidence>
<dbReference type="CDD" id="cd00371">
    <property type="entry name" value="HMA"/>
    <property type="match status" value="1"/>
</dbReference>
<evidence type="ECO:0000256" key="2">
    <source>
        <dbReference type="SAM" id="SignalP"/>
    </source>
</evidence>
<evidence type="ECO:0000256" key="1">
    <source>
        <dbReference type="ARBA" id="ARBA00022723"/>
    </source>
</evidence>
<dbReference type="InterPro" id="IPR017969">
    <property type="entry name" value="Heavy-metal-associated_CS"/>
</dbReference>
<feature type="domain" description="HMA" evidence="3">
    <location>
        <begin position="45"/>
        <end position="112"/>
    </location>
</feature>
<organism evidence="4 5">
    <name type="scientific">Marinilabilia salmonicolor</name>
    <dbReference type="NCBI Taxonomy" id="989"/>
    <lineage>
        <taxon>Bacteria</taxon>
        <taxon>Pseudomonadati</taxon>
        <taxon>Bacteroidota</taxon>
        <taxon>Bacteroidia</taxon>
        <taxon>Marinilabiliales</taxon>
        <taxon>Marinilabiliaceae</taxon>
        <taxon>Marinilabilia</taxon>
    </lineage>
</organism>
<keyword evidence="5" id="KW-1185">Reference proteome</keyword>
<evidence type="ECO:0000313" key="4">
    <source>
        <dbReference type="EMBL" id="RCW39092.1"/>
    </source>
</evidence>
<dbReference type="PROSITE" id="PS01047">
    <property type="entry name" value="HMA_1"/>
    <property type="match status" value="1"/>
</dbReference>
<protein>
    <submittedName>
        <fullName evidence="4">Heavy-metal-associated domain-containing protein</fullName>
    </submittedName>
</protein>
<dbReference type="Pfam" id="PF00403">
    <property type="entry name" value="HMA"/>
    <property type="match status" value="1"/>
</dbReference>
<keyword evidence="2" id="KW-0732">Signal</keyword>
<keyword evidence="1" id="KW-0479">Metal-binding</keyword>
<dbReference type="RefSeq" id="WP_114436346.1">
    <property type="nucleotide sequence ID" value="NZ_QPIZ01000002.1"/>
</dbReference>
<dbReference type="Gene3D" id="3.30.70.100">
    <property type="match status" value="1"/>
</dbReference>
<feature type="signal peptide" evidence="2">
    <location>
        <begin position="1"/>
        <end position="26"/>
    </location>
</feature>
<dbReference type="EMBL" id="QPIZ01000002">
    <property type="protein sequence ID" value="RCW39092.1"/>
    <property type="molecule type" value="Genomic_DNA"/>
</dbReference>
<evidence type="ECO:0000259" key="3">
    <source>
        <dbReference type="PROSITE" id="PS50846"/>
    </source>
</evidence>
<reference evidence="4 5" key="1">
    <citation type="submission" date="2018-07" db="EMBL/GenBank/DDBJ databases">
        <title>Freshwater and sediment microbial communities from various areas in North America, analyzing microbe dynamics in response to fracking.</title>
        <authorList>
            <person name="Lamendella R."/>
        </authorList>
    </citation>
    <scope>NUCLEOTIDE SEQUENCE [LARGE SCALE GENOMIC DNA]</scope>
    <source>
        <strain evidence="4 5">160A</strain>
    </source>
</reference>
<sequence>MKQTKNKLTAIAILFILSATSIEAFAEIRDYQSFAVEQDSTKQHKFVTYEVFGMDCPGCQSALEKQVNKIDGVAGSKASFKKKLVEIELKPDAKVADEEIEKRIKKANFTPGKKIKPQKDEK</sequence>
<dbReference type="GO" id="GO:0046872">
    <property type="term" value="F:metal ion binding"/>
    <property type="evidence" value="ECO:0007669"/>
    <property type="project" value="UniProtKB-KW"/>
</dbReference>
<dbReference type="SUPFAM" id="SSF55008">
    <property type="entry name" value="HMA, heavy metal-associated domain"/>
    <property type="match status" value="1"/>
</dbReference>
<name>A0A368VD97_9BACT</name>
<accession>A0A368VD97</accession>
<comment type="caution">
    <text evidence="4">The sequence shown here is derived from an EMBL/GenBank/DDBJ whole genome shotgun (WGS) entry which is preliminary data.</text>
</comment>
<feature type="chain" id="PRO_5017042299" evidence="2">
    <location>
        <begin position="27"/>
        <end position="122"/>
    </location>
</feature>
<dbReference type="PROSITE" id="PS50846">
    <property type="entry name" value="HMA_2"/>
    <property type="match status" value="1"/>
</dbReference>